<dbReference type="Proteomes" id="UP000231092">
    <property type="component" value="Unassembled WGS sequence"/>
</dbReference>
<proteinExistence type="predicted"/>
<sequence>MTEYLAESTLANMRFGLSITRPGINAVNEKMALEIAISALEKQIPVKPIEDGSFGKCPACGYEFNSELLSEYNLKYCLNCGKKIQLAKQGLEVDNENH</sequence>
<evidence type="ECO:0000313" key="2">
    <source>
        <dbReference type="Proteomes" id="UP000231092"/>
    </source>
</evidence>
<name>A0A2M8Z2W6_9FIRM</name>
<accession>A0A2M8Z2W6</accession>
<gene>
    <name evidence="1" type="ORF">H171_1245</name>
</gene>
<dbReference type="AlphaFoldDB" id="A0A2M8Z2W6"/>
<dbReference type="EMBL" id="PGET01000001">
    <property type="protein sequence ID" value="PJJ27769.1"/>
    <property type="molecule type" value="Genomic_DNA"/>
</dbReference>
<organism evidence="1 2">
    <name type="scientific">[Clostridium] celerecrescens 18A</name>
    <dbReference type="NCBI Taxonomy" id="1286362"/>
    <lineage>
        <taxon>Bacteria</taxon>
        <taxon>Bacillati</taxon>
        <taxon>Bacillota</taxon>
        <taxon>Clostridia</taxon>
        <taxon>Lachnospirales</taxon>
        <taxon>Lachnospiraceae</taxon>
        <taxon>Lacrimispora</taxon>
    </lineage>
</organism>
<dbReference type="RefSeq" id="WP_100304360.1">
    <property type="nucleotide sequence ID" value="NZ_PGET01000001.1"/>
</dbReference>
<reference evidence="1 2" key="1">
    <citation type="submission" date="2017-11" db="EMBL/GenBank/DDBJ databases">
        <title>Understudied soil microbes with underappreciated capabilities: Untangling the Clostridium saccharolyticum group.</title>
        <authorList>
            <person name="Leschine S."/>
        </authorList>
    </citation>
    <scope>NUCLEOTIDE SEQUENCE [LARGE SCALE GENOMIC DNA]</scope>
    <source>
        <strain evidence="1 2">18A</strain>
    </source>
</reference>
<comment type="caution">
    <text evidence="1">The sequence shown here is derived from an EMBL/GenBank/DDBJ whole genome shotgun (WGS) entry which is preliminary data.</text>
</comment>
<protein>
    <submittedName>
        <fullName evidence="1">Uncharacterized protein</fullName>
    </submittedName>
</protein>
<dbReference type="OrthoDB" id="2068520at2"/>
<evidence type="ECO:0000313" key="1">
    <source>
        <dbReference type="EMBL" id="PJJ27769.1"/>
    </source>
</evidence>